<evidence type="ECO:0000313" key="3">
    <source>
        <dbReference type="Proteomes" id="UP000237822"/>
    </source>
</evidence>
<name>A0A2T0UNS7_9MICO</name>
<keyword evidence="3" id="KW-1185">Reference proteome</keyword>
<evidence type="ECO:0008006" key="4">
    <source>
        <dbReference type="Google" id="ProtNLM"/>
    </source>
</evidence>
<comment type="caution">
    <text evidence="2">The sequence shown here is derived from an EMBL/GenBank/DDBJ whole genome shotgun (WGS) entry which is preliminary data.</text>
</comment>
<dbReference type="OrthoDB" id="4843808at2"/>
<protein>
    <recommendedName>
        <fullName evidence="4">TadE-like protein</fullName>
    </recommendedName>
</protein>
<dbReference type="NCBIfam" id="NF041390">
    <property type="entry name" value="TadE_Rv3655c"/>
    <property type="match status" value="1"/>
</dbReference>
<gene>
    <name evidence="2" type="ORF">BCF74_10987</name>
</gene>
<reference evidence="2 3" key="1">
    <citation type="submission" date="2018-03" db="EMBL/GenBank/DDBJ databases">
        <title>Genomic Encyclopedia of Archaeal and Bacterial Type Strains, Phase II (KMG-II): from individual species to whole genera.</title>
        <authorList>
            <person name="Goeker M."/>
        </authorList>
    </citation>
    <scope>NUCLEOTIDE SEQUENCE [LARGE SCALE GENOMIC DNA]</scope>
    <source>
        <strain evidence="2 3">ATCC BAA-1496</strain>
    </source>
</reference>
<dbReference type="Proteomes" id="UP000237822">
    <property type="component" value="Unassembled WGS sequence"/>
</dbReference>
<evidence type="ECO:0000256" key="1">
    <source>
        <dbReference type="SAM" id="MobiDB-lite"/>
    </source>
</evidence>
<sequence length="120" mass="12498">MSHRRLREDGMVTAEIAVAMPALLLVTTIALSAVGAVTDQLRCVDAARTGARLLARGEPVERVRTEVAGQAPAGATVQVRVMPDDVTVTVTADPPPLLESLGIGLRPRGTARAAPEEPSP</sequence>
<dbReference type="EMBL" id="PVTI01000009">
    <property type="protein sequence ID" value="PRY59497.1"/>
    <property type="molecule type" value="Genomic_DNA"/>
</dbReference>
<dbReference type="RefSeq" id="WP_106297285.1">
    <property type="nucleotide sequence ID" value="NZ_PVTI01000009.1"/>
</dbReference>
<accession>A0A2T0UNS7</accession>
<proteinExistence type="predicted"/>
<dbReference type="AlphaFoldDB" id="A0A2T0UNS7"/>
<dbReference type="InterPro" id="IPR049790">
    <property type="entry name" value="Rv3655c/TadE"/>
</dbReference>
<evidence type="ECO:0000313" key="2">
    <source>
        <dbReference type="EMBL" id="PRY59497.1"/>
    </source>
</evidence>
<feature type="region of interest" description="Disordered" evidence="1">
    <location>
        <begin position="99"/>
        <end position="120"/>
    </location>
</feature>
<organism evidence="2 3">
    <name type="scientific">Knoellia remsis</name>
    <dbReference type="NCBI Taxonomy" id="407159"/>
    <lineage>
        <taxon>Bacteria</taxon>
        <taxon>Bacillati</taxon>
        <taxon>Actinomycetota</taxon>
        <taxon>Actinomycetes</taxon>
        <taxon>Micrococcales</taxon>
        <taxon>Intrasporangiaceae</taxon>
        <taxon>Knoellia</taxon>
    </lineage>
</organism>